<keyword evidence="21 33" id="KW-1133">Transmembrane helix</keyword>
<feature type="binding site" evidence="30">
    <location>
        <position position="324"/>
    </location>
    <ligand>
        <name>Mg(2+)</name>
        <dbReference type="ChEBI" id="CHEBI:18420"/>
        <label>1</label>
        <note>catalytic</note>
    </ligand>
</feature>
<evidence type="ECO:0000256" key="24">
    <source>
        <dbReference type="ARBA" id="ARBA00023136"/>
    </source>
</evidence>
<dbReference type="EC" id="4.6.1.1" evidence="29"/>
<keyword evidence="18 29" id="KW-0460">Magnesium</keyword>
<evidence type="ECO:0000256" key="25">
    <source>
        <dbReference type="ARBA" id="ARBA00023180"/>
    </source>
</evidence>
<evidence type="ECO:0000256" key="21">
    <source>
        <dbReference type="ARBA" id="ARBA00022989"/>
    </source>
</evidence>
<feature type="transmembrane region" description="Helical" evidence="33">
    <location>
        <begin position="138"/>
        <end position="157"/>
    </location>
</feature>
<evidence type="ECO:0000256" key="5">
    <source>
        <dbReference type="ARBA" id="ARBA00004555"/>
    </source>
</evidence>
<feature type="domain" description="Guanylate cyclase" evidence="34">
    <location>
        <begin position="319"/>
        <end position="446"/>
    </location>
</feature>
<name>A0A9W2UKL8_PANPR</name>
<keyword evidence="9" id="KW-1017">Isopeptide bond</keyword>
<evidence type="ECO:0000256" key="8">
    <source>
        <dbReference type="ARBA" id="ARBA00022490"/>
    </source>
</evidence>
<dbReference type="InterPro" id="IPR030672">
    <property type="entry name" value="Adcy"/>
</dbReference>
<evidence type="ECO:0000256" key="19">
    <source>
        <dbReference type="ARBA" id="ARBA00022843"/>
    </source>
</evidence>
<evidence type="ECO:0000256" key="16">
    <source>
        <dbReference type="ARBA" id="ARBA00022741"/>
    </source>
</evidence>
<keyword evidence="10" id="KW-0597">Phosphoprotein</keyword>
<keyword evidence="26 30" id="KW-0464">Manganese</keyword>
<keyword evidence="13 29" id="KW-0479">Metal-binding</keyword>
<keyword evidence="25" id="KW-0325">Glycoprotein</keyword>
<feature type="transmembrane region" description="Helical" evidence="33">
    <location>
        <begin position="226"/>
        <end position="247"/>
    </location>
</feature>
<evidence type="ECO:0000256" key="26">
    <source>
        <dbReference type="ARBA" id="ARBA00023211"/>
    </source>
</evidence>
<keyword evidence="16 29" id="KW-0547">Nucleotide-binding</keyword>
<keyword evidence="24 29" id="KW-0472">Membrane</keyword>
<feature type="domain" description="Guanylate cyclase" evidence="34">
    <location>
        <begin position="878"/>
        <end position="1030"/>
    </location>
</feature>
<dbReference type="GO" id="GO:0005929">
    <property type="term" value="C:cilium"/>
    <property type="evidence" value="ECO:0007669"/>
    <property type="project" value="UniProtKB-SubCell"/>
</dbReference>
<dbReference type="GO" id="GO:0004016">
    <property type="term" value="F:adenylate cyclase activity"/>
    <property type="evidence" value="ECO:0007669"/>
    <property type="project" value="UniProtKB-EC"/>
</dbReference>
<evidence type="ECO:0000256" key="2">
    <source>
        <dbReference type="ARBA" id="ARBA00001936"/>
    </source>
</evidence>
<dbReference type="PROSITE" id="PS50125">
    <property type="entry name" value="GUANYLATE_CYCLASE_2"/>
    <property type="match status" value="2"/>
</dbReference>
<dbReference type="CTD" id="109"/>
<keyword evidence="22 29" id="KW-0115">cAMP biosynthesis</keyword>
<proteinExistence type="inferred from homology"/>
<evidence type="ECO:0000256" key="9">
    <source>
        <dbReference type="ARBA" id="ARBA00022499"/>
    </source>
</evidence>
<comment type="catalytic activity">
    <reaction evidence="1 29">
        <text>ATP = 3',5'-cyclic AMP + diphosphate</text>
        <dbReference type="Rhea" id="RHEA:15389"/>
        <dbReference type="ChEBI" id="CHEBI:30616"/>
        <dbReference type="ChEBI" id="CHEBI:33019"/>
        <dbReference type="ChEBI" id="CHEBI:58165"/>
        <dbReference type="EC" id="4.6.1.1"/>
    </reaction>
</comment>
<evidence type="ECO:0000256" key="1">
    <source>
        <dbReference type="ARBA" id="ARBA00001593"/>
    </source>
</evidence>
<dbReference type="GO" id="GO:0005886">
    <property type="term" value="C:plasma membrane"/>
    <property type="evidence" value="ECO:0007669"/>
    <property type="project" value="UniProtKB-SubCell"/>
</dbReference>
<feature type="transmembrane region" description="Helical" evidence="33">
    <location>
        <begin position="729"/>
        <end position="749"/>
    </location>
</feature>
<evidence type="ECO:0000256" key="12">
    <source>
        <dbReference type="ARBA" id="ARBA00022692"/>
    </source>
</evidence>
<evidence type="ECO:0000256" key="29">
    <source>
        <dbReference type="PIRNR" id="PIRNR039050"/>
    </source>
</evidence>
<evidence type="ECO:0000256" key="33">
    <source>
        <dbReference type="SAM" id="Phobius"/>
    </source>
</evidence>
<keyword evidence="27 29" id="KW-0456">Lyase</keyword>
<dbReference type="GO" id="GO:0005516">
    <property type="term" value="F:calmodulin binding"/>
    <property type="evidence" value="ECO:0007669"/>
    <property type="project" value="UniProtKB-KW"/>
</dbReference>
<evidence type="ECO:0000256" key="22">
    <source>
        <dbReference type="ARBA" id="ARBA00022998"/>
    </source>
</evidence>
<gene>
    <name evidence="36" type="primary">ADCY3</name>
</gene>
<evidence type="ECO:0000313" key="35">
    <source>
        <dbReference type="Proteomes" id="UP001165780"/>
    </source>
</evidence>
<keyword evidence="17 29" id="KW-0067">ATP-binding</keyword>
<keyword evidence="8" id="KW-0963">Cytoplasm</keyword>
<keyword evidence="15" id="KW-0677">Repeat</keyword>
<evidence type="ECO:0000256" key="30">
    <source>
        <dbReference type="PIRSR" id="PIRSR039050-51"/>
    </source>
</evidence>
<dbReference type="AlphaFoldDB" id="A0A9W2UKL8"/>
<keyword evidence="14" id="KW-0552">Olfaction</keyword>
<dbReference type="CDD" id="cd07302">
    <property type="entry name" value="CHD"/>
    <property type="match status" value="2"/>
</dbReference>
<dbReference type="GO" id="GO:0007608">
    <property type="term" value="P:sensory perception of smell"/>
    <property type="evidence" value="ECO:0007669"/>
    <property type="project" value="UniProtKB-KW"/>
</dbReference>
<evidence type="ECO:0000256" key="28">
    <source>
        <dbReference type="ARBA" id="ARBA00023273"/>
    </source>
</evidence>
<dbReference type="GO" id="GO:0035556">
    <property type="term" value="P:intracellular signal transduction"/>
    <property type="evidence" value="ECO:0007669"/>
    <property type="project" value="InterPro"/>
</dbReference>
<evidence type="ECO:0000256" key="4">
    <source>
        <dbReference type="ARBA" id="ARBA00004496"/>
    </source>
</evidence>
<dbReference type="FunFam" id="3.30.70.1230:FF:000006">
    <property type="entry name" value="Adenylate cyclase"/>
    <property type="match status" value="1"/>
</dbReference>
<feature type="compositionally biased region" description="Low complexity" evidence="32">
    <location>
        <begin position="517"/>
        <end position="527"/>
    </location>
</feature>
<dbReference type="InterPro" id="IPR018297">
    <property type="entry name" value="A/G_cyclase_CS"/>
</dbReference>
<feature type="transmembrane region" description="Helical" evidence="33">
    <location>
        <begin position="795"/>
        <end position="812"/>
    </location>
</feature>
<feature type="transmembrane region" description="Helical" evidence="33">
    <location>
        <begin position="78"/>
        <end position="100"/>
    </location>
</feature>
<evidence type="ECO:0000256" key="32">
    <source>
        <dbReference type="SAM" id="MobiDB-lite"/>
    </source>
</evidence>
<feature type="transmembrane region" description="Helical" evidence="33">
    <location>
        <begin position="703"/>
        <end position="722"/>
    </location>
</feature>
<dbReference type="InterPro" id="IPR032628">
    <property type="entry name" value="AC_N"/>
</dbReference>
<organism evidence="35 36">
    <name type="scientific">Panthera pardus</name>
    <name type="common">Leopard</name>
    <name type="synonym">Felis pardus</name>
    <dbReference type="NCBI Taxonomy" id="9691"/>
    <lineage>
        <taxon>Eukaryota</taxon>
        <taxon>Metazoa</taxon>
        <taxon>Chordata</taxon>
        <taxon>Craniata</taxon>
        <taxon>Vertebrata</taxon>
        <taxon>Euteleostomi</taxon>
        <taxon>Mammalia</taxon>
        <taxon>Eutheria</taxon>
        <taxon>Laurasiatheria</taxon>
        <taxon>Carnivora</taxon>
        <taxon>Feliformia</taxon>
        <taxon>Felidae</taxon>
        <taxon>Pantherinae</taxon>
        <taxon>Panthera</taxon>
    </lineage>
</organism>
<dbReference type="GeneID" id="109267527"/>
<dbReference type="InterPro" id="IPR001054">
    <property type="entry name" value="A/G_cyclase"/>
</dbReference>
<evidence type="ECO:0000259" key="34">
    <source>
        <dbReference type="PROSITE" id="PS50125"/>
    </source>
</evidence>
<dbReference type="FunFam" id="3.30.70.1230:FF:000009">
    <property type="entry name" value="Adenylate cyclase"/>
    <property type="match status" value="1"/>
</dbReference>
<evidence type="ECO:0000256" key="7">
    <source>
        <dbReference type="ARBA" id="ARBA00022475"/>
    </source>
</evidence>
<evidence type="ECO:0000256" key="10">
    <source>
        <dbReference type="ARBA" id="ARBA00022553"/>
    </source>
</evidence>
<dbReference type="Gene3D" id="3.30.70.1230">
    <property type="entry name" value="Nucleotide cyclase"/>
    <property type="match status" value="2"/>
</dbReference>
<feature type="binding site" evidence="30">
    <location>
        <position position="325"/>
    </location>
    <ligand>
        <name>Mg(2+)</name>
        <dbReference type="ChEBI" id="CHEBI:18420"/>
        <label>2</label>
        <note>catalytic</note>
    </ligand>
</feature>
<dbReference type="Pfam" id="PF16214">
    <property type="entry name" value="AC_N"/>
    <property type="match status" value="1"/>
</dbReference>
<accession>A0A9W2UKL8</accession>
<evidence type="ECO:0000256" key="15">
    <source>
        <dbReference type="ARBA" id="ARBA00022737"/>
    </source>
</evidence>
<comment type="function">
    <text evidence="29">Catalyzes the formation of the signaling molecule cAMP in response to G-protein signaling.</text>
</comment>
<comment type="similarity">
    <text evidence="29 31">Belongs to the adenylyl cyclase class-4/guanylyl cyclase family.</text>
</comment>
<dbReference type="GO" id="GO:0005524">
    <property type="term" value="F:ATP binding"/>
    <property type="evidence" value="ECO:0007669"/>
    <property type="project" value="UniProtKB-UniRule"/>
</dbReference>
<comment type="subcellular location">
    <subcellularLocation>
        <location evidence="6">Cell membrane</location>
        <topology evidence="6">Multi-pass membrane protein</topology>
    </subcellularLocation>
    <subcellularLocation>
        <location evidence="3">Cell projection</location>
        <location evidence="3">Cilium</location>
    </subcellularLocation>
    <subcellularLocation>
        <location evidence="4">Cytoplasm</location>
    </subcellularLocation>
    <subcellularLocation>
        <location evidence="5">Golgi apparatus</location>
    </subcellularLocation>
</comment>
<keyword evidence="35" id="KW-1185">Reference proteome</keyword>
<evidence type="ECO:0000256" key="27">
    <source>
        <dbReference type="ARBA" id="ARBA00023239"/>
    </source>
</evidence>
<dbReference type="GO" id="GO:0006171">
    <property type="term" value="P:cAMP biosynthetic process"/>
    <property type="evidence" value="ECO:0007669"/>
    <property type="project" value="UniProtKB-KW"/>
</dbReference>
<evidence type="ECO:0000256" key="23">
    <source>
        <dbReference type="ARBA" id="ARBA00023034"/>
    </source>
</evidence>
<dbReference type="GO" id="GO:0007189">
    <property type="term" value="P:adenylate cyclase-activating G protein-coupled receptor signaling pathway"/>
    <property type="evidence" value="ECO:0007669"/>
    <property type="project" value="TreeGrafter"/>
</dbReference>
<evidence type="ECO:0000256" key="6">
    <source>
        <dbReference type="ARBA" id="ARBA00004651"/>
    </source>
</evidence>
<keyword evidence="19" id="KW-0832">Ubl conjugation</keyword>
<comment type="cofactor">
    <cofactor evidence="2">
        <name>Mn(2+)</name>
        <dbReference type="ChEBI" id="CHEBI:29035"/>
    </cofactor>
</comment>
<dbReference type="PIRSF" id="PIRSF039050">
    <property type="entry name" value="Ade_cyc"/>
    <property type="match status" value="1"/>
</dbReference>
<feature type="binding site" evidence="30">
    <location>
        <position position="368"/>
    </location>
    <ligand>
        <name>Mg(2+)</name>
        <dbReference type="ChEBI" id="CHEBI:18420"/>
        <label>2</label>
        <note>catalytic</note>
    </ligand>
</feature>
<protein>
    <recommendedName>
        <fullName evidence="29">adenylate cyclase</fullName>
        <ecNumber evidence="29">4.6.1.1</ecNumber>
    </recommendedName>
</protein>
<dbReference type="InterPro" id="IPR029787">
    <property type="entry name" value="Nucleotide_cyclase"/>
</dbReference>
<sequence>MPRNQGFSEPEYSAEYSAEYSVSLPSDPDRGVGRTHEISVRNSGSCLCLPRFMRLTFVPESLENLYQTYFKRQRHETLLVLVVFAALFDCYVVVMCAVVYSNDKLAPLVVAGMGLLLDILLFVLCKKGLLPDRVTRKVVPYLLWLLITAQIFSYLGLNFARAHAASDTVGWQTFFVFSFFITLPLSLSPIVIISVVSCVVHTLVLGVTVAQQQQDGLKGRHLLREILANVCLYLCAIMVGVMSYYMADRKHRKAFLEARQSLEVKMNLEEQSQQQENLMLSILPKHVADEMLKDMKKDESQKDQQQFNTMYMYRHENVSILFADIVGFTQLSSACSAQELVKLLNELFARFDKLAAKYHQLRIKILGDCYYCICGLPDYREDHAVCSILMGLAMVEAISYVREKTKTGVDMRVGVHTGTVLGGVLGQKRWQYDVWSTDVTVANKMEAGGIPGRVHISQSTMDCLKGEFDVEPGDGGSRCEYLDEKGIETYLIIASKPEVKKTAAQHGLDGPALLNGAPASSKPSSPALIETKEPNGSIHTSGSTSEEPEEQDAQADNPSFPNPRRRLRLQDLADRVVDASEDEHELNQLLNEALLERESAQVVKKRNTFLLSMRFMDPEMETRYSVEKEKQSGAAFSCSCVVLLCTALVEILIDPWLMTNYMTFVVGEVLLLILTVCSLAAIFPRAFPKKLVAFSTWIDRTRWARNTWAMLAIFILVMANVVDMVSHMVKLTLMLLVTGAVAVINIYAWRPIFDEYDRKRFQEHDFPVVALEKMQVLSTPGLNSTDRLPLVPSKYSMTVMIFIMMLSFYYFSRHVEKLARTLFLWKIEVHDQKERVYEMRRWNEALVTNMLPEHVARHFLGSKKRDEELYSQSYDEIGVMFASLPNFADFYTEESINNGGIECLRFLNEIISDFDSLLDNPKFRVITKIKTIGSTYMAASGVTPDVNTNGFANSNKEEKSDRERWQHLADLADFALAMKDTLTNINNQSFNNFMLRIGMNKGGVLAGVIGARKPHYDIWGNTVNVASRMESTGVMGNIQVCPARAEHVLRPRDRAQSQNRGCFATCYCLLSVGPGYRVGVFGRLKARVERDASVEGRKYFDPISKI</sequence>
<feature type="transmembrane region" description="Helical" evidence="33">
    <location>
        <begin position="665"/>
        <end position="683"/>
    </location>
</feature>
<feature type="transmembrane region" description="Helical" evidence="33">
    <location>
        <begin position="106"/>
        <end position="126"/>
    </location>
</feature>
<feature type="region of interest" description="Disordered" evidence="32">
    <location>
        <begin position="510"/>
        <end position="565"/>
    </location>
</feature>
<keyword evidence="12 33" id="KW-0812">Transmembrane</keyword>
<reference evidence="36" key="1">
    <citation type="submission" date="2025-08" db="UniProtKB">
        <authorList>
            <consortium name="RefSeq"/>
        </authorList>
    </citation>
    <scope>IDENTIFICATION</scope>
    <source>
        <tissue evidence="36">Whole blood</tissue>
    </source>
</reference>
<evidence type="ECO:0000256" key="17">
    <source>
        <dbReference type="ARBA" id="ARBA00022840"/>
    </source>
</evidence>
<feature type="binding site" evidence="30">
    <location>
        <position position="324"/>
    </location>
    <ligand>
        <name>Mg(2+)</name>
        <dbReference type="ChEBI" id="CHEBI:18420"/>
        <label>2</label>
        <note>catalytic</note>
    </ligand>
</feature>
<evidence type="ECO:0000256" key="3">
    <source>
        <dbReference type="ARBA" id="ARBA00004138"/>
    </source>
</evidence>
<comment type="cofactor">
    <cofactor evidence="30">
        <name>Mg(2+)</name>
        <dbReference type="ChEBI" id="CHEBI:18420"/>
    </cofactor>
    <cofactor evidence="30">
        <name>Mn(2+)</name>
        <dbReference type="ChEBI" id="CHEBI:29035"/>
    </cofactor>
    <text evidence="30">Binds 2 magnesium ions per subunit. Is also active with manganese (in vitro).</text>
</comment>
<keyword evidence="28" id="KW-0966">Cell projection</keyword>
<feature type="binding site" evidence="30">
    <location>
        <position position="368"/>
    </location>
    <ligand>
        <name>Mg(2+)</name>
        <dbReference type="ChEBI" id="CHEBI:18420"/>
        <label>1</label>
        <note>catalytic</note>
    </ligand>
</feature>
<evidence type="ECO:0000313" key="36">
    <source>
        <dbReference type="RefSeq" id="XP_053747062.1"/>
    </source>
</evidence>
<dbReference type="PANTHER" id="PTHR45627:SF30">
    <property type="entry name" value="ADENYLATE CYCLASE TYPE 3"/>
    <property type="match status" value="1"/>
</dbReference>
<evidence type="ECO:0000256" key="13">
    <source>
        <dbReference type="ARBA" id="ARBA00022723"/>
    </source>
</evidence>
<evidence type="ECO:0000256" key="18">
    <source>
        <dbReference type="ARBA" id="ARBA00022842"/>
    </source>
</evidence>
<evidence type="ECO:0000256" key="11">
    <source>
        <dbReference type="ARBA" id="ARBA00022606"/>
    </source>
</evidence>
<dbReference type="SMART" id="SM00044">
    <property type="entry name" value="CYCc"/>
    <property type="match status" value="2"/>
</dbReference>
<dbReference type="PANTHER" id="PTHR45627">
    <property type="entry name" value="ADENYLATE CYCLASE TYPE 1"/>
    <property type="match status" value="1"/>
</dbReference>
<evidence type="ECO:0000256" key="14">
    <source>
        <dbReference type="ARBA" id="ARBA00022725"/>
    </source>
</evidence>
<dbReference type="SUPFAM" id="SSF55073">
    <property type="entry name" value="Nucleotide cyclase"/>
    <property type="match status" value="2"/>
</dbReference>
<feature type="transmembrane region" description="Helical" evidence="33">
    <location>
        <begin position="177"/>
        <end position="205"/>
    </location>
</feature>
<dbReference type="GO" id="GO:0046872">
    <property type="term" value="F:metal ion binding"/>
    <property type="evidence" value="ECO:0007669"/>
    <property type="project" value="UniProtKB-KW"/>
</dbReference>
<dbReference type="Proteomes" id="UP001165780">
    <property type="component" value="Unplaced"/>
</dbReference>
<evidence type="ECO:0000256" key="20">
    <source>
        <dbReference type="ARBA" id="ARBA00022860"/>
    </source>
</evidence>
<dbReference type="PROSITE" id="PS00452">
    <property type="entry name" value="GUANYLATE_CYCLASE_1"/>
    <property type="match status" value="2"/>
</dbReference>
<dbReference type="GO" id="GO:0005794">
    <property type="term" value="C:Golgi apparatus"/>
    <property type="evidence" value="ECO:0007669"/>
    <property type="project" value="UniProtKB-SubCell"/>
</dbReference>
<evidence type="ECO:0000256" key="31">
    <source>
        <dbReference type="RuleBase" id="RU000405"/>
    </source>
</evidence>
<dbReference type="RefSeq" id="XP_053747062.1">
    <property type="nucleotide sequence ID" value="XM_053891087.1"/>
</dbReference>
<keyword evidence="7" id="KW-1003">Cell membrane</keyword>
<keyword evidence="20" id="KW-0112">Calmodulin-binding</keyword>
<keyword evidence="11" id="KW-0716">Sensory transduction</keyword>
<dbReference type="Pfam" id="PF00211">
    <property type="entry name" value="Guanylate_cyc"/>
    <property type="match status" value="2"/>
</dbReference>
<keyword evidence="23" id="KW-0333">Golgi apparatus</keyword>